<gene>
    <name evidence="2" type="ORF">QE152_g9029</name>
</gene>
<dbReference type="AlphaFoldDB" id="A0AAW1M001"/>
<keyword evidence="3" id="KW-1185">Reference proteome</keyword>
<evidence type="ECO:0000313" key="3">
    <source>
        <dbReference type="Proteomes" id="UP001458880"/>
    </source>
</evidence>
<dbReference type="EMBL" id="JASPKY010000075">
    <property type="protein sequence ID" value="KAK9739442.1"/>
    <property type="molecule type" value="Genomic_DNA"/>
</dbReference>
<evidence type="ECO:0000256" key="1">
    <source>
        <dbReference type="SAM" id="MobiDB-lite"/>
    </source>
</evidence>
<sequence>MSGRLPANAPATRTPVQGEPTHYLSHTHTHKSIKRKERTKVGSANASSFNTSCVFFGFRRNIVVYTNAVGYAAVRTGKNVDAVQD</sequence>
<proteinExistence type="predicted"/>
<feature type="compositionally biased region" description="Basic residues" evidence="1">
    <location>
        <begin position="25"/>
        <end position="38"/>
    </location>
</feature>
<accession>A0AAW1M001</accession>
<reference evidence="2 3" key="1">
    <citation type="journal article" date="2024" name="BMC Genomics">
        <title>De novo assembly and annotation of Popillia japonica's genome with initial clues to its potential as an invasive pest.</title>
        <authorList>
            <person name="Cucini C."/>
            <person name="Boschi S."/>
            <person name="Funari R."/>
            <person name="Cardaioli E."/>
            <person name="Iannotti N."/>
            <person name="Marturano G."/>
            <person name="Paoli F."/>
            <person name="Bruttini M."/>
            <person name="Carapelli A."/>
            <person name="Frati F."/>
            <person name="Nardi F."/>
        </authorList>
    </citation>
    <scope>NUCLEOTIDE SEQUENCE [LARGE SCALE GENOMIC DNA]</scope>
    <source>
        <strain evidence="2">DMR45628</strain>
    </source>
</reference>
<organism evidence="2 3">
    <name type="scientific">Popillia japonica</name>
    <name type="common">Japanese beetle</name>
    <dbReference type="NCBI Taxonomy" id="7064"/>
    <lineage>
        <taxon>Eukaryota</taxon>
        <taxon>Metazoa</taxon>
        <taxon>Ecdysozoa</taxon>
        <taxon>Arthropoda</taxon>
        <taxon>Hexapoda</taxon>
        <taxon>Insecta</taxon>
        <taxon>Pterygota</taxon>
        <taxon>Neoptera</taxon>
        <taxon>Endopterygota</taxon>
        <taxon>Coleoptera</taxon>
        <taxon>Polyphaga</taxon>
        <taxon>Scarabaeiformia</taxon>
        <taxon>Scarabaeidae</taxon>
        <taxon>Rutelinae</taxon>
        <taxon>Popillia</taxon>
    </lineage>
</organism>
<dbReference type="Proteomes" id="UP001458880">
    <property type="component" value="Unassembled WGS sequence"/>
</dbReference>
<protein>
    <submittedName>
        <fullName evidence="2">Uncharacterized protein</fullName>
    </submittedName>
</protein>
<name>A0AAW1M001_POPJA</name>
<comment type="caution">
    <text evidence="2">The sequence shown here is derived from an EMBL/GenBank/DDBJ whole genome shotgun (WGS) entry which is preliminary data.</text>
</comment>
<evidence type="ECO:0000313" key="2">
    <source>
        <dbReference type="EMBL" id="KAK9739442.1"/>
    </source>
</evidence>
<feature type="region of interest" description="Disordered" evidence="1">
    <location>
        <begin position="1"/>
        <end position="42"/>
    </location>
</feature>